<comment type="caution">
    <text evidence="4">The sequence shown here is derived from an EMBL/GenBank/DDBJ whole genome shotgun (WGS) entry which is preliminary data.</text>
</comment>
<dbReference type="InterPro" id="IPR032812">
    <property type="entry name" value="SbsA_Ig"/>
</dbReference>
<dbReference type="Pfam" id="PF07703">
    <property type="entry name" value="A2M_BRD"/>
    <property type="match status" value="1"/>
</dbReference>
<dbReference type="Pfam" id="PF13205">
    <property type="entry name" value="Big_5"/>
    <property type="match status" value="1"/>
</dbReference>
<name>A0ABS4JW81_9FIRM</name>
<dbReference type="Gene3D" id="2.60.40.3710">
    <property type="match status" value="1"/>
</dbReference>
<keyword evidence="5" id="KW-1185">Reference proteome</keyword>
<dbReference type="InterPro" id="IPR051802">
    <property type="entry name" value="YfhM-like"/>
</dbReference>
<accession>A0ABS4JW81</accession>
<evidence type="ECO:0000256" key="1">
    <source>
        <dbReference type="ARBA" id="ARBA00022729"/>
    </source>
</evidence>
<proteinExistence type="predicted"/>
<evidence type="ECO:0000313" key="5">
    <source>
        <dbReference type="Proteomes" id="UP001519289"/>
    </source>
</evidence>
<gene>
    <name evidence="4" type="ORF">J2Z79_002655</name>
</gene>
<dbReference type="SMART" id="SM01359">
    <property type="entry name" value="A2M_N_2"/>
    <property type="match status" value="1"/>
</dbReference>
<dbReference type="InterPro" id="IPR011625">
    <property type="entry name" value="A2M_N_BRD"/>
</dbReference>
<keyword evidence="1" id="KW-0732">Signal</keyword>
<feature type="domain" description="Alpha-2-macroglobulin bait region" evidence="2">
    <location>
        <begin position="818"/>
        <end position="959"/>
    </location>
</feature>
<evidence type="ECO:0000259" key="2">
    <source>
        <dbReference type="SMART" id="SM01359"/>
    </source>
</evidence>
<feature type="domain" description="Alpha-2-macroglobulin" evidence="3">
    <location>
        <begin position="1011"/>
        <end position="1102"/>
    </location>
</feature>
<dbReference type="Proteomes" id="UP001519289">
    <property type="component" value="Unassembled WGS sequence"/>
</dbReference>
<dbReference type="EMBL" id="JAGGLG010000024">
    <property type="protein sequence ID" value="MBP2019230.1"/>
    <property type="molecule type" value="Genomic_DNA"/>
</dbReference>
<organism evidence="4 5">
    <name type="scientific">Symbiobacterium terraclitae</name>
    <dbReference type="NCBI Taxonomy" id="557451"/>
    <lineage>
        <taxon>Bacteria</taxon>
        <taxon>Bacillati</taxon>
        <taxon>Bacillota</taxon>
        <taxon>Clostridia</taxon>
        <taxon>Eubacteriales</taxon>
        <taxon>Symbiobacteriaceae</taxon>
        <taxon>Symbiobacterium</taxon>
    </lineage>
</organism>
<dbReference type="PANTHER" id="PTHR40094">
    <property type="entry name" value="ALPHA-2-MACROGLOBULIN HOMOLOG"/>
    <property type="match status" value="1"/>
</dbReference>
<evidence type="ECO:0000259" key="3">
    <source>
        <dbReference type="SMART" id="SM01360"/>
    </source>
</evidence>
<reference evidence="4 5" key="1">
    <citation type="submission" date="2021-03" db="EMBL/GenBank/DDBJ databases">
        <title>Genomic Encyclopedia of Type Strains, Phase IV (KMG-IV): sequencing the most valuable type-strain genomes for metagenomic binning, comparative biology and taxonomic classification.</title>
        <authorList>
            <person name="Goeker M."/>
        </authorList>
    </citation>
    <scope>NUCLEOTIDE SEQUENCE [LARGE SCALE GENOMIC DNA]</scope>
    <source>
        <strain evidence="4 5">DSM 27138</strain>
    </source>
</reference>
<dbReference type="RefSeq" id="WP_209467343.1">
    <property type="nucleotide sequence ID" value="NZ_JAGGLG010000024.1"/>
</dbReference>
<evidence type="ECO:0000313" key="4">
    <source>
        <dbReference type="EMBL" id="MBP2019230.1"/>
    </source>
</evidence>
<sequence length="1623" mass="179287">MRTRRTAIALVAALALILTAVMVIRPWGRQTASPPPPPPPEAGAAVEADVSLEPAVFDPAGLDPAGELILSSRRPLALATVRAALSVEPAVELRVEQTDAEGTRFTIAPAAALQPDRIYRFRLAQAAGVDRDYQWSFQTRAEFRLLGTLPAHQSTGVPVNTGIEFTFTHDDYADPSEFFSISPPVKGRWERHRKTAVFVPTEPLEPGTIYTVTLREGLGRTRGEGRLGAHTFAFETADPSAETSPRSFVLHDAAAEFAPDTTPYFSMWGPGAGDTYSVAVYRYPDAARYAAALQEAAALPGWSSLARQRHREPTDGLSPVTTLDLKPVELDGWRYLVLPEPVPPGYYLAEVRLGDAVRQVRFQVTDLSYYVAESTTGSLVWLNDLATGRPAAGAALYRTDGEQAATADADGVAWVEARNAGGEVPHQFWIARSGSKEAVVHTAPHDYWYRYGSGRDESQAELYWRYLYLDRTIYKPADTVHVWGILHPREPEARPVETVRVEITRNDYWRGDGRPATLVSATLPVERSSFIGSLPLPNLTPGHYQVSLLVGEEHFASRWFEVATYAKPAYQIEVTPDREALFSGETVNFRVRATFFEGTPVPGMKLNYRIGWDGLQGSVTTDANGEAVISYTPPHSGETWGWRDTLYLYVTGGEPEVGEVVEEQAVQLFQRDVMAQPETTRTGDRATVTVQLNQVVLGQAGAGTGRDEQGPPVAGRPVEFTLVEQNWNRIEVGETYDFIEKVVRKQYRYEPAHRQVGKATVESDADGRAVFQFPIDREKQYEVRYRVQDSRGLWLTGSAWVAGEWFSYPDYGGWPQLVAADPEKYRVSIGEPVEYVFQKGYIRLDDRPDGFLFFTARRGIRGYTVKDSPAHTVALEAADLPNLTLYGVAFYGRGYLSAERTIWVDPEERRLRVTVTPDQAEYRPGDEVRVQVAVQDAQGRPAAGAVVNLNLVDEALFALREQYVDILGDLYGDWVRSGVLRTYGSHEPPPGAGAAEKGGEGGGVRRDFKDAVLFTSVTTDAAGRAAASFRVPDNLTSWRLTYQAFRPETVEAGNGAIAIPVRLPFFADLVMGETFLVGERPIFQVRAYGTALTAGERVSYRIEVEGPSGYRQRLELAGRPFDPVSVPLEPLPAAGTYSVRVTAAAGGLSDALERTFAARETHLVVNRVDFRLLEPGVRLAGADEGLTHVTFLDWERGRYLDLLHRNRWLWSNRFEAKLARTVAAELLKEHFGWEDPWPEPELETFRYQTSDGSIAILPYSDGDLKLSALAADLAPERFDRVALSLYFRRVLEDSGESRERKAMALYGLAGLGEPVLLAAHELLAEPELTPWEQLYGMLAAAELGDLEAVRPVHRRFVAVHGEEIGRDLRLTAGANRDEQLEMTALAAVLAAKLGEADAARMISYLAEHQPEESLVHLELLLAAKSGLDALKGEPVGIAYRLNGAAHEKELRPGERLALALRPDELASLEITKVQGSVAAVVTYTTAGRPTVTAAGGRVVRSYSPAPEKWKPGDIVTVTISYTLPANAPEGGYELTDTLPSGLRYLERPWAYGQRVDWSTYNSWALQVDGQRVTFWAQKNGWPIRYRARVVSAGEYRAEEAVLQHQKSGLVYALSPAEAVSIKW</sequence>
<evidence type="ECO:0008006" key="6">
    <source>
        <dbReference type="Google" id="ProtNLM"/>
    </source>
</evidence>
<dbReference type="InterPro" id="IPR001599">
    <property type="entry name" value="Macroglobln_a2"/>
</dbReference>
<protein>
    <recommendedName>
        <fullName evidence="6">Alpha-2-macroglobulin</fullName>
    </recommendedName>
</protein>
<dbReference type="PANTHER" id="PTHR40094:SF1">
    <property type="entry name" value="UBIQUITIN DOMAIN-CONTAINING PROTEIN"/>
    <property type="match status" value="1"/>
</dbReference>
<dbReference type="SMART" id="SM01360">
    <property type="entry name" value="A2M"/>
    <property type="match status" value="1"/>
</dbReference>
<dbReference type="Gene3D" id="2.60.40.1930">
    <property type="match status" value="1"/>
</dbReference>